<evidence type="ECO:0000313" key="1">
    <source>
        <dbReference type="EMBL" id="MBW88228.1"/>
    </source>
</evidence>
<sequence>MGETLCVQGWRHFCYKRKGHSYHVLAVSTAFSHLRCNIPR</sequence>
<dbReference type="AlphaFoldDB" id="A0A2P2J419"/>
<proteinExistence type="predicted"/>
<organism evidence="1">
    <name type="scientific">Rhizophora mucronata</name>
    <name type="common">Asiatic mangrove</name>
    <dbReference type="NCBI Taxonomy" id="61149"/>
    <lineage>
        <taxon>Eukaryota</taxon>
        <taxon>Viridiplantae</taxon>
        <taxon>Streptophyta</taxon>
        <taxon>Embryophyta</taxon>
        <taxon>Tracheophyta</taxon>
        <taxon>Spermatophyta</taxon>
        <taxon>Magnoliopsida</taxon>
        <taxon>eudicotyledons</taxon>
        <taxon>Gunneridae</taxon>
        <taxon>Pentapetalae</taxon>
        <taxon>rosids</taxon>
        <taxon>fabids</taxon>
        <taxon>Malpighiales</taxon>
        <taxon>Rhizophoraceae</taxon>
        <taxon>Rhizophora</taxon>
    </lineage>
</organism>
<reference evidence="1" key="1">
    <citation type="submission" date="2018-02" db="EMBL/GenBank/DDBJ databases">
        <title>Rhizophora mucronata_Transcriptome.</title>
        <authorList>
            <person name="Meera S.P."/>
            <person name="Sreeshan A."/>
            <person name="Augustine A."/>
        </authorList>
    </citation>
    <scope>NUCLEOTIDE SEQUENCE</scope>
    <source>
        <tissue evidence="1">Leaf</tissue>
    </source>
</reference>
<dbReference type="EMBL" id="GGEC01007745">
    <property type="protein sequence ID" value="MBW88228.1"/>
    <property type="molecule type" value="Transcribed_RNA"/>
</dbReference>
<accession>A0A2P2J419</accession>
<protein>
    <submittedName>
        <fullName evidence="1">Uncharacterized protein</fullName>
    </submittedName>
</protein>
<name>A0A2P2J419_RHIMU</name>